<dbReference type="EMBL" id="VEVO01000011">
    <property type="protein sequence ID" value="KAF0035516.1"/>
    <property type="molecule type" value="Genomic_DNA"/>
</dbReference>
<proteinExistence type="predicted"/>
<protein>
    <submittedName>
        <fullName evidence="1">Uncharacterized protein</fullName>
    </submittedName>
</protein>
<evidence type="ECO:0000313" key="1">
    <source>
        <dbReference type="EMBL" id="KAF0035516.1"/>
    </source>
</evidence>
<accession>A0A6A4SJW5</accession>
<comment type="caution">
    <text evidence="1">The sequence shown here is derived from an EMBL/GenBank/DDBJ whole genome shotgun (WGS) entry which is preliminary data.</text>
</comment>
<dbReference type="AlphaFoldDB" id="A0A6A4SJW5"/>
<gene>
    <name evidence="1" type="ORF">F2P81_013274</name>
</gene>
<organism evidence="1 2">
    <name type="scientific">Scophthalmus maximus</name>
    <name type="common">Turbot</name>
    <name type="synonym">Psetta maxima</name>
    <dbReference type="NCBI Taxonomy" id="52904"/>
    <lineage>
        <taxon>Eukaryota</taxon>
        <taxon>Metazoa</taxon>
        <taxon>Chordata</taxon>
        <taxon>Craniata</taxon>
        <taxon>Vertebrata</taxon>
        <taxon>Euteleostomi</taxon>
        <taxon>Actinopterygii</taxon>
        <taxon>Neopterygii</taxon>
        <taxon>Teleostei</taxon>
        <taxon>Neoteleostei</taxon>
        <taxon>Acanthomorphata</taxon>
        <taxon>Carangaria</taxon>
        <taxon>Pleuronectiformes</taxon>
        <taxon>Pleuronectoidei</taxon>
        <taxon>Scophthalmidae</taxon>
        <taxon>Scophthalmus</taxon>
    </lineage>
</organism>
<evidence type="ECO:0000313" key="2">
    <source>
        <dbReference type="Proteomes" id="UP000438429"/>
    </source>
</evidence>
<name>A0A6A4SJW5_SCOMX</name>
<reference evidence="1 2" key="1">
    <citation type="submission" date="2019-06" db="EMBL/GenBank/DDBJ databases">
        <title>Draft genomes of female and male turbot (Scophthalmus maximus).</title>
        <authorList>
            <person name="Xu H."/>
            <person name="Xu X.-W."/>
            <person name="Shao C."/>
            <person name="Chen S."/>
        </authorList>
    </citation>
    <scope>NUCLEOTIDE SEQUENCE [LARGE SCALE GENOMIC DNA]</scope>
    <source>
        <strain evidence="1">Ysfricsl-2016a</strain>
        <tissue evidence="1">Blood</tissue>
    </source>
</reference>
<dbReference type="Proteomes" id="UP000438429">
    <property type="component" value="Unassembled WGS sequence"/>
</dbReference>
<sequence length="140" mass="16254">MRTTEQLGRADELIVMEGRADGFRWGAREKGPEQRVQEAPAMFTFLFVIIVPDRNEDQNEWIHRANLKSVPQESIIQMHKYCFVPDQLYDMLSSKCDQSERPEATSTNNCTNFIVEDAHYRAEQRLVKGDRLSDGKHPLK</sequence>